<evidence type="ECO:0000256" key="4">
    <source>
        <dbReference type="ARBA" id="ARBA00022898"/>
    </source>
</evidence>
<dbReference type="GO" id="GO:0008483">
    <property type="term" value="F:transaminase activity"/>
    <property type="evidence" value="ECO:0007669"/>
    <property type="project" value="UniProtKB-KW"/>
</dbReference>
<reference evidence="9 10" key="1">
    <citation type="submission" date="2024-04" db="EMBL/GenBank/DDBJ databases">
        <authorList>
            <person name="Wu Y.S."/>
            <person name="Zhang L."/>
        </authorList>
    </citation>
    <scope>NUCLEOTIDE SEQUENCE [LARGE SCALE GENOMIC DNA]</scope>
    <source>
        <strain evidence="9 10">KG-01</strain>
    </source>
</reference>
<dbReference type="PROSITE" id="PS50949">
    <property type="entry name" value="HTH_GNTR"/>
    <property type="match status" value="1"/>
</dbReference>
<accession>A0ABU9LNW9</accession>
<dbReference type="Pfam" id="PF00392">
    <property type="entry name" value="GntR"/>
    <property type="match status" value="1"/>
</dbReference>
<evidence type="ECO:0000256" key="3">
    <source>
        <dbReference type="ARBA" id="ARBA00022576"/>
    </source>
</evidence>
<keyword evidence="3 9" id="KW-0808">Transferase</keyword>
<dbReference type="Gene3D" id="1.10.10.10">
    <property type="entry name" value="Winged helix-like DNA-binding domain superfamily/Winged helix DNA-binding domain"/>
    <property type="match status" value="1"/>
</dbReference>
<protein>
    <submittedName>
        <fullName evidence="9">PLP-dependent aminotransferase family protein</fullName>
    </submittedName>
</protein>
<comment type="caution">
    <text evidence="9">The sequence shown here is derived from an EMBL/GenBank/DDBJ whole genome shotgun (WGS) entry which is preliminary data.</text>
</comment>
<evidence type="ECO:0000256" key="2">
    <source>
        <dbReference type="ARBA" id="ARBA00005384"/>
    </source>
</evidence>
<dbReference type="InterPro" id="IPR036390">
    <property type="entry name" value="WH_DNA-bd_sf"/>
</dbReference>
<dbReference type="Proteomes" id="UP001398420">
    <property type="component" value="Unassembled WGS sequence"/>
</dbReference>
<dbReference type="InterPro" id="IPR000524">
    <property type="entry name" value="Tscrpt_reg_HTH_GntR"/>
</dbReference>
<dbReference type="InterPro" id="IPR015424">
    <property type="entry name" value="PyrdxlP-dep_Trfase"/>
</dbReference>
<dbReference type="CDD" id="cd07377">
    <property type="entry name" value="WHTH_GntR"/>
    <property type="match status" value="1"/>
</dbReference>
<keyword evidence="7" id="KW-0804">Transcription</keyword>
<dbReference type="Gene3D" id="3.40.640.10">
    <property type="entry name" value="Type I PLP-dependent aspartate aminotransferase-like (Major domain)"/>
    <property type="match status" value="1"/>
</dbReference>
<comment type="cofactor">
    <cofactor evidence="1">
        <name>pyridoxal 5'-phosphate</name>
        <dbReference type="ChEBI" id="CHEBI:597326"/>
    </cofactor>
</comment>
<keyword evidence="5" id="KW-0805">Transcription regulation</keyword>
<evidence type="ECO:0000256" key="1">
    <source>
        <dbReference type="ARBA" id="ARBA00001933"/>
    </source>
</evidence>
<gene>
    <name evidence="9" type="ORF">AAF454_13990</name>
</gene>
<feature type="domain" description="HTH gntR-type" evidence="8">
    <location>
        <begin position="7"/>
        <end position="75"/>
    </location>
</feature>
<evidence type="ECO:0000313" key="9">
    <source>
        <dbReference type="EMBL" id="MEL5989518.1"/>
    </source>
</evidence>
<evidence type="ECO:0000256" key="6">
    <source>
        <dbReference type="ARBA" id="ARBA00023125"/>
    </source>
</evidence>
<keyword evidence="4" id="KW-0663">Pyridoxal phosphate</keyword>
<dbReference type="PANTHER" id="PTHR46577">
    <property type="entry name" value="HTH-TYPE TRANSCRIPTIONAL REGULATORY PROTEIN GABR"/>
    <property type="match status" value="1"/>
</dbReference>
<keyword evidence="3 9" id="KW-0032">Aminotransferase</keyword>
<sequence>MMLKDKKYKYQLVYERIKEQILAGNYQPHEKLLSKRKISEQFNVSINSVIVALDQLIVEGYVYSLERKGYFVEDITRYDLDDQEWSGLPAELKEQPIERPYQTSFSHMASNMSLFPYNEWLKCEQKAIQQFNNELSHLSHQQGPYIVRQTLAQHLNFKRGVRCEPEQVVLHSSSQALMSQLLELFDDAPHTIALENPGYARYKALIEDHGWDVLTVPLDEKGFDVERLQNQDVQLVCVTPAHQFPMGMIMPISRRFELLNWVNVPQERYIIEDDYDSEYKYETAHIPSLQSLDRSQRTIYMGTFSKTLFPGIRISYMVLPPNLLKKYKEKFNHLIPSCNTLNLYTLHFFMKDGYYQKHLSTMTEHFEEVRKCLIHTLEEAFDEDLNIIDVPAGLHFIIHYNTERSYAEILECAKNESLEIFSLERFYLTPVEDEDDGRYFILGFASLQLHEIPYAVKKLKNILNR</sequence>
<evidence type="ECO:0000313" key="10">
    <source>
        <dbReference type="Proteomes" id="UP001398420"/>
    </source>
</evidence>
<dbReference type="SMART" id="SM00345">
    <property type="entry name" value="HTH_GNTR"/>
    <property type="match status" value="1"/>
</dbReference>
<name>A0ABU9LNW9_9BACL</name>
<dbReference type="EMBL" id="JBCEWA010000014">
    <property type="protein sequence ID" value="MEL5989518.1"/>
    <property type="molecule type" value="Genomic_DNA"/>
</dbReference>
<keyword evidence="10" id="KW-1185">Reference proteome</keyword>
<dbReference type="SUPFAM" id="SSF46785">
    <property type="entry name" value="Winged helix' DNA-binding domain"/>
    <property type="match status" value="1"/>
</dbReference>
<dbReference type="InterPro" id="IPR015421">
    <property type="entry name" value="PyrdxlP-dep_Trfase_major"/>
</dbReference>
<dbReference type="SUPFAM" id="SSF53383">
    <property type="entry name" value="PLP-dependent transferases"/>
    <property type="match status" value="1"/>
</dbReference>
<dbReference type="CDD" id="cd00609">
    <property type="entry name" value="AAT_like"/>
    <property type="match status" value="1"/>
</dbReference>
<organism evidence="9 10">
    <name type="scientific">Kurthia gibsonii</name>
    <dbReference type="NCBI Taxonomy" id="33946"/>
    <lineage>
        <taxon>Bacteria</taxon>
        <taxon>Bacillati</taxon>
        <taxon>Bacillota</taxon>
        <taxon>Bacilli</taxon>
        <taxon>Bacillales</taxon>
        <taxon>Caryophanaceae</taxon>
        <taxon>Kurthia</taxon>
    </lineage>
</organism>
<dbReference type="InterPro" id="IPR036388">
    <property type="entry name" value="WH-like_DNA-bd_sf"/>
</dbReference>
<dbReference type="InterPro" id="IPR051446">
    <property type="entry name" value="HTH_trans_reg/aminotransferase"/>
</dbReference>
<evidence type="ECO:0000259" key="8">
    <source>
        <dbReference type="PROSITE" id="PS50949"/>
    </source>
</evidence>
<dbReference type="InterPro" id="IPR004839">
    <property type="entry name" value="Aminotransferase_I/II_large"/>
</dbReference>
<keyword evidence="6" id="KW-0238">DNA-binding</keyword>
<dbReference type="PANTHER" id="PTHR46577:SF1">
    <property type="entry name" value="HTH-TYPE TRANSCRIPTIONAL REGULATORY PROTEIN GABR"/>
    <property type="match status" value="1"/>
</dbReference>
<comment type="similarity">
    <text evidence="2">In the C-terminal section; belongs to the class-I pyridoxal-phosphate-dependent aminotransferase family.</text>
</comment>
<dbReference type="Pfam" id="PF00155">
    <property type="entry name" value="Aminotran_1_2"/>
    <property type="match status" value="1"/>
</dbReference>
<proteinExistence type="inferred from homology"/>
<evidence type="ECO:0000256" key="5">
    <source>
        <dbReference type="ARBA" id="ARBA00023015"/>
    </source>
</evidence>
<dbReference type="RefSeq" id="WP_087682576.1">
    <property type="nucleotide sequence ID" value="NZ_JALKQX010000011.1"/>
</dbReference>
<evidence type="ECO:0000256" key="7">
    <source>
        <dbReference type="ARBA" id="ARBA00023163"/>
    </source>
</evidence>